<dbReference type="PANTHER" id="PTHR10082">
    <property type="entry name" value="INTEGRIN BETA SUBUNIT"/>
    <property type="match status" value="1"/>
</dbReference>
<evidence type="ECO:0000256" key="8">
    <source>
        <dbReference type="ARBA" id="ARBA00022737"/>
    </source>
</evidence>
<feature type="signal peptide" evidence="19">
    <location>
        <begin position="1"/>
        <end position="20"/>
    </location>
</feature>
<accession>A0ABM1NBY8</accession>
<dbReference type="InterPro" id="IPR057073">
    <property type="entry name" value="EGF_integrin_2"/>
</dbReference>
<keyword evidence="13 17" id="KW-0401">Integrin</keyword>
<keyword evidence="23" id="KW-1185">Reference proteome</keyword>
<keyword evidence="4" id="KW-0245">EGF-like domain</keyword>
<feature type="chain" id="PRO_5045232903" description="Integrin beta" evidence="19">
    <location>
        <begin position="21"/>
        <end position="779"/>
    </location>
</feature>
<reference evidence="24" key="1">
    <citation type="submission" date="2025-08" db="UniProtKB">
        <authorList>
            <consortium name="RefSeq"/>
        </authorList>
    </citation>
    <scope>IDENTIFICATION</scope>
    <source>
        <tissue evidence="24">Whole Larva</tissue>
    </source>
</reference>
<dbReference type="SUPFAM" id="SSF69179">
    <property type="entry name" value="Integrin domains"/>
    <property type="match status" value="1"/>
</dbReference>
<dbReference type="PRINTS" id="PR01186">
    <property type="entry name" value="INTEGRINB"/>
</dbReference>
<keyword evidence="3" id="KW-1003">Cell membrane</keyword>
<evidence type="ECO:0000256" key="16">
    <source>
        <dbReference type="ARBA" id="ARBA00023180"/>
    </source>
</evidence>
<dbReference type="Gene3D" id="3.40.50.410">
    <property type="entry name" value="von Willebrand factor, type A domain"/>
    <property type="match status" value="1"/>
</dbReference>
<dbReference type="PIRSF" id="PIRSF002512">
    <property type="entry name" value="Integrin_B"/>
    <property type="match status" value="1"/>
</dbReference>
<evidence type="ECO:0000259" key="22">
    <source>
        <dbReference type="SMART" id="SM01242"/>
    </source>
</evidence>
<keyword evidence="15" id="KW-1015">Disulfide bond</keyword>
<evidence type="ECO:0000256" key="10">
    <source>
        <dbReference type="ARBA" id="ARBA00022842"/>
    </source>
</evidence>
<dbReference type="InterPro" id="IPR057243">
    <property type="entry name" value="Integrin_I-EGF_CS"/>
</dbReference>
<feature type="transmembrane region" description="Helical" evidence="18">
    <location>
        <begin position="695"/>
        <end position="717"/>
    </location>
</feature>
<dbReference type="InterPro" id="IPR036465">
    <property type="entry name" value="vWFA_dom_sf"/>
</dbReference>
<evidence type="ECO:0000256" key="13">
    <source>
        <dbReference type="ARBA" id="ARBA00023037"/>
    </source>
</evidence>
<keyword evidence="10" id="KW-0460">Magnesium</keyword>
<dbReference type="GeneID" id="108568007"/>
<evidence type="ECO:0000256" key="15">
    <source>
        <dbReference type="ARBA" id="ARBA00023157"/>
    </source>
</evidence>
<protein>
    <recommendedName>
        <fullName evidence="17">Integrin beta</fullName>
    </recommendedName>
</protein>
<dbReference type="Pfam" id="PF23105">
    <property type="entry name" value="EGF_integrin"/>
    <property type="match status" value="1"/>
</dbReference>
<keyword evidence="16" id="KW-0325">Glycoprotein</keyword>
<keyword evidence="6" id="KW-0479">Metal-binding</keyword>
<dbReference type="Pfam" id="PF08725">
    <property type="entry name" value="Integrin_b_cyt"/>
    <property type="match status" value="1"/>
</dbReference>
<evidence type="ECO:0000256" key="19">
    <source>
        <dbReference type="SAM" id="SignalP"/>
    </source>
</evidence>
<keyword evidence="9" id="KW-0106">Calcium</keyword>
<keyword evidence="11 17" id="KW-0130">Cell adhesion</keyword>
<dbReference type="InterPro" id="IPR036349">
    <property type="entry name" value="Integrin_bsu_tail_dom_sf"/>
</dbReference>
<dbReference type="SUPFAM" id="SSF53300">
    <property type="entry name" value="vWA-like"/>
    <property type="match status" value="1"/>
</dbReference>
<dbReference type="PROSITE" id="PS00243">
    <property type="entry name" value="I_EGF_1"/>
    <property type="match status" value="1"/>
</dbReference>
<dbReference type="Gene3D" id="2.60.40.1510">
    <property type="entry name" value="ntegrin, alpha v. Chain A, domain 3"/>
    <property type="match status" value="1"/>
</dbReference>
<evidence type="ECO:0000313" key="24">
    <source>
        <dbReference type="RefSeq" id="XP_017784338.1"/>
    </source>
</evidence>
<organism evidence="23 24">
    <name type="scientific">Nicrophorus vespilloides</name>
    <name type="common">Boreal carrion beetle</name>
    <dbReference type="NCBI Taxonomy" id="110193"/>
    <lineage>
        <taxon>Eukaryota</taxon>
        <taxon>Metazoa</taxon>
        <taxon>Ecdysozoa</taxon>
        <taxon>Arthropoda</taxon>
        <taxon>Hexapoda</taxon>
        <taxon>Insecta</taxon>
        <taxon>Pterygota</taxon>
        <taxon>Neoptera</taxon>
        <taxon>Endopterygota</taxon>
        <taxon>Coleoptera</taxon>
        <taxon>Polyphaga</taxon>
        <taxon>Staphyliniformia</taxon>
        <taxon>Silphidae</taxon>
        <taxon>Nicrophorinae</taxon>
        <taxon>Nicrophorus</taxon>
    </lineage>
</organism>
<dbReference type="SUPFAM" id="SSF69687">
    <property type="entry name" value="Integrin beta tail domain"/>
    <property type="match status" value="1"/>
</dbReference>
<comment type="subcellular location">
    <subcellularLocation>
        <location evidence="1 17">Cell membrane</location>
        <topology evidence="1 17">Single-pass type I membrane protein</topology>
    </subcellularLocation>
</comment>
<evidence type="ECO:0000259" key="20">
    <source>
        <dbReference type="SMART" id="SM00187"/>
    </source>
</evidence>
<dbReference type="InterPro" id="IPR014836">
    <property type="entry name" value="Integrin_bsu_cyt_dom"/>
</dbReference>
<dbReference type="InterPro" id="IPR032695">
    <property type="entry name" value="Integrin_dom_sf"/>
</dbReference>
<evidence type="ECO:0000256" key="9">
    <source>
        <dbReference type="ARBA" id="ARBA00022837"/>
    </source>
</evidence>
<dbReference type="Proteomes" id="UP000695000">
    <property type="component" value="Unplaced"/>
</dbReference>
<sequence>MLLHALLVILAIVTLPKVFAQSCITKSNCSECIQEYGCAWCSEPGPNKQHCYRSGDTQNECFLGKAEDPKSKFTILSNKNLQSQANLDPIQLKPQHVKLVLRKGEEYKMNFQYAQASNFPIDLYYIIDLSYSMKKYKINLALLGDRLIETMRNITTNFKIGFGSFVDKVDMPFVNTEPNKRKKPCSNCVPAYSFINYQSLNNGETFSKEVAAAKESGNQDTPEGGFDALMQAMVCKDVIGWRETARRIIVFSTDATSHIAGDGKLAGVVEPNPGLCFMTDNQYTHDLVYDYPSISHINHLAKQLGFNIFFAIANDNIYSVYEAMQNEIENTATARLNAQSDLLYLITKFYRDISDVIKITDDSSSAVQITYEADCKSKIENGCKAVHAGEVINFVAKIKVLDCSKSKHQIRIKPGTFSETLLLDLDVHCNCDCEQQQKNNSDRCKKKGALVCGLCSCNSGHYGKQCECNSESFTTNDIASCMQSNATKEICSGLGVCKCSVCECNKRQNPDEHIYGKYCECDDYSCRKSSDGKICNGNGKCDCKKCKCDAGFTGEECQCPTNLAPCTHFNNVCNSKGTCECGKCTCESGYYGTYCEECATCSGRKCEELQDCVQCKTYNSGKLKDSCDISCSQYQFNKVKQIKESEETEDSDFRKVCKLPIEQNCVMVFSYFYNDDKDISVDAESKMRCSKPIDILALVFGVILSTIIVGILTLVIWKLCTTIHDRREYAKFENERKQANWNRNDNPLFKTPVTRFENPTFNEMQKKDEQQMQEIQETE</sequence>
<dbReference type="Pfam" id="PF00362">
    <property type="entry name" value="Integrin_beta"/>
    <property type="match status" value="1"/>
</dbReference>
<dbReference type="InterPro" id="IPR040622">
    <property type="entry name" value="EGF_integrin_1"/>
</dbReference>
<keyword evidence="8" id="KW-0677">Repeat</keyword>
<evidence type="ECO:0000256" key="4">
    <source>
        <dbReference type="ARBA" id="ARBA00022536"/>
    </source>
</evidence>
<dbReference type="SMART" id="SM01242">
    <property type="entry name" value="Integrin_B_tail"/>
    <property type="match status" value="1"/>
</dbReference>
<dbReference type="Pfam" id="PF18372">
    <property type="entry name" value="I-EGF_1"/>
    <property type="match status" value="1"/>
</dbReference>
<dbReference type="PANTHER" id="PTHR10082:SF60">
    <property type="entry name" value="INTEGRIN BETA-PS"/>
    <property type="match status" value="1"/>
</dbReference>
<evidence type="ECO:0000256" key="1">
    <source>
        <dbReference type="ARBA" id="ARBA00004251"/>
    </source>
</evidence>
<dbReference type="Gene3D" id="2.10.25.10">
    <property type="entry name" value="Laminin"/>
    <property type="match status" value="4"/>
</dbReference>
<dbReference type="SMART" id="SM00187">
    <property type="entry name" value="INB"/>
    <property type="match status" value="1"/>
</dbReference>
<evidence type="ECO:0000256" key="3">
    <source>
        <dbReference type="ARBA" id="ARBA00022475"/>
    </source>
</evidence>
<dbReference type="Gene3D" id="1.20.5.100">
    <property type="entry name" value="Cytochrome c1, transmembrane anchor, C-terminal"/>
    <property type="match status" value="1"/>
</dbReference>
<evidence type="ECO:0000256" key="14">
    <source>
        <dbReference type="ARBA" id="ARBA00023136"/>
    </source>
</evidence>
<evidence type="ECO:0000256" key="2">
    <source>
        <dbReference type="ARBA" id="ARBA00007449"/>
    </source>
</evidence>
<evidence type="ECO:0000313" key="23">
    <source>
        <dbReference type="Proteomes" id="UP000695000"/>
    </source>
</evidence>
<dbReference type="InterPro" id="IPR013111">
    <property type="entry name" value="EGF_extracell"/>
</dbReference>
<gene>
    <name evidence="24" type="primary">LOC108568007</name>
</gene>
<dbReference type="RefSeq" id="XP_017784338.1">
    <property type="nucleotide sequence ID" value="XM_017928849.1"/>
</dbReference>
<feature type="domain" description="Integrin beta subunit cytoplasmic" evidence="21">
    <location>
        <begin position="718"/>
        <end position="764"/>
    </location>
</feature>
<comment type="similarity">
    <text evidence="2 17">Belongs to the integrin beta chain family.</text>
</comment>
<name>A0ABM1NBY8_NICVS</name>
<dbReference type="InterPro" id="IPR015812">
    <property type="entry name" value="Integrin_bsu"/>
</dbReference>
<dbReference type="Pfam" id="PF07965">
    <property type="entry name" value="Integrin_B_tail"/>
    <property type="match status" value="1"/>
</dbReference>
<evidence type="ECO:0000256" key="12">
    <source>
        <dbReference type="ARBA" id="ARBA00022989"/>
    </source>
</evidence>
<keyword evidence="7 19" id="KW-0732">Signal</keyword>
<evidence type="ECO:0000256" key="17">
    <source>
        <dbReference type="RuleBase" id="RU000633"/>
    </source>
</evidence>
<evidence type="ECO:0000256" key="6">
    <source>
        <dbReference type="ARBA" id="ARBA00022723"/>
    </source>
</evidence>
<dbReference type="Pfam" id="PF07974">
    <property type="entry name" value="EGF_2"/>
    <property type="match status" value="1"/>
</dbReference>
<evidence type="ECO:0000256" key="7">
    <source>
        <dbReference type="ARBA" id="ARBA00022729"/>
    </source>
</evidence>
<dbReference type="SMART" id="SM01241">
    <property type="entry name" value="Integrin_b_cyt"/>
    <property type="match status" value="1"/>
</dbReference>
<evidence type="ECO:0000256" key="11">
    <source>
        <dbReference type="ARBA" id="ARBA00022889"/>
    </source>
</evidence>
<keyword evidence="14 18" id="KW-0472">Membrane</keyword>
<proteinExistence type="inferred from homology"/>
<feature type="domain" description="Integrin beta subunit tail" evidence="22">
    <location>
        <begin position="606"/>
        <end position="694"/>
    </location>
</feature>
<keyword evidence="5 17" id="KW-0812">Transmembrane</keyword>
<feature type="domain" description="Integrin beta subunit VWA" evidence="20">
    <location>
        <begin position="28"/>
        <end position="433"/>
    </location>
</feature>
<evidence type="ECO:0000259" key="21">
    <source>
        <dbReference type="SMART" id="SM01241"/>
    </source>
</evidence>
<dbReference type="InterPro" id="IPR002369">
    <property type="entry name" value="Integrin_bsu_VWA"/>
</dbReference>
<evidence type="ECO:0000256" key="18">
    <source>
        <dbReference type="SAM" id="Phobius"/>
    </source>
</evidence>
<evidence type="ECO:0000256" key="5">
    <source>
        <dbReference type="ARBA" id="ARBA00022692"/>
    </source>
</evidence>
<dbReference type="InterPro" id="IPR012896">
    <property type="entry name" value="Integrin_bsu_tail"/>
</dbReference>
<keyword evidence="12 18" id="KW-1133">Transmembrane helix</keyword>